<dbReference type="Pfam" id="PF03374">
    <property type="entry name" value="ANT"/>
    <property type="match status" value="1"/>
</dbReference>
<evidence type="ECO:0000259" key="2">
    <source>
        <dbReference type="Pfam" id="PF08346"/>
    </source>
</evidence>
<evidence type="ECO:0000313" key="3">
    <source>
        <dbReference type="EMBL" id="CAB4191701.1"/>
    </source>
</evidence>
<dbReference type="EMBL" id="LR797178">
    <property type="protein sequence ID" value="CAB4191701.1"/>
    <property type="molecule type" value="Genomic_DNA"/>
</dbReference>
<reference evidence="3" key="1">
    <citation type="submission" date="2020-05" db="EMBL/GenBank/DDBJ databases">
        <authorList>
            <person name="Chiriac C."/>
            <person name="Salcher M."/>
            <person name="Ghai R."/>
            <person name="Kavagutti S V."/>
        </authorList>
    </citation>
    <scope>NUCLEOTIDE SEQUENCE</scope>
</reference>
<dbReference type="GO" id="GO:0003677">
    <property type="term" value="F:DNA binding"/>
    <property type="evidence" value="ECO:0007669"/>
    <property type="project" value="InterPro"/>
</dbReference>
<accession>A0A6J5RDZ3</accession>
<gene>
    <name evidence="3" type="ORF">UFOVP1229_96</name>
</gene>
<protein>
    <submittedName>
        <fullName evidence="3">AntA/AntB antirepressor</fullName>
    </submittedName>
</protein>
<feature type="domain" description="AntA/AntB antirepressor" evidence="2">
    <location>
        <begin position="19"/>
        <end position="87"/>
    </location>
</feature>
<organism evidence="3">
    <name type="scientific">uncultured Caudovirales phage</name>
    <dbReference type="NCBI Taxonomy" id="2100421"/>
    <lineage>
        <taxon>Viruses</taxon>
        <taxon>Duplodnaviria</taxon>
        <taxon>Heunggongvirae</taxon>
        <taxon>Uroviricota</taxon>
        <taxon>Caudoviricetes</taxon>
        <taxon>Peduoviridae</taxon>
        <taxon>Maltschvirus</taxon>
        <taxon>Maltschvirus maltsch</taxon>
    </lineage>
</organism>
<sequence length="251" mass="27790">MELIKIQSMSIGGEEVNAVSARELHAFLGVGKHFASWFPEQAFRAQLVDGKHFVLLPEVGKQTGRGGRNRLDYMVLMDSAKKIAMMAGTAKGDEVRDYFIECERRAHATVPAVGFDVAAMLANPATMLKLIGGYCQQIVEANECIAVMEPKVQALERITASEGTLCLTDSAKHLGVKRTFLIDYLSTRQWIYRREGTTWLAYDAKRHQGLLETKTTVIKVEGRPDKSVSQTRITPKGLAKLAEIFNSASNN</sequence>
<feature type="domain" description="Antirepressor protein C-terminal" evidence="1">
    <location>
        <begin position="145"/>
        <end position="246"/>
    </location>
</feature>
<proteinExistence type="predicted"/>
<dbReference type="InterPro" id="IPR013557">
    <property type="entry name" value="AntA/B_antirep"/>
</dbReference>
<dbReference type="InterPro" id="IPR005039">
    <property type="entry name" value="Ant_C"/>
</dbReference>
<name>A0A6J5RDZ3_9CAUD</name>
<dbReference type="Pfam" id="PF08346">
    <property type="entry name" value="AntA"/>
    <property type="match status" value="1"/>
</dbReference>
<evidence type="ECO:0000259" key="1">
    <source>
        <dbReference type="Pfam" id="PF03374"/>
    </source>
</evidence>